<feature type="region of interest" description="Disordered" evidence="1">
    <location>
        <begin position="40"/>
        <end position="153"/>
    </location>
</feature>
<proteinExistence type="predicted"/>
<feature type="compositionally biased region" description="Polar residues" evidence="1">
    <location>
        <begin position="264"/>
        <end position="275"/>
    </location>
</feature>
<name>A0A1A9A0T8_9ACTN</name>
<evidence type="ECO:0000313" key="3">
    <source>
        <dbReference type="Proteomes" id="UP000199385"/>
    </source>
</evidence>
<organism evidence="2 3">
    <name type="scientific">Micromonospora auratinigra</name>
    <dbReference type="NCBI Taxonomy" id="261654"/>
    <lineage>
        <taxon>Bacteria</taxon>
        <taxon>Bacillati</taxon>
        <taxon>Actinomycetota</taxon>
        <taxon>Actinomycetes</taxon>
        <taxon>Micromonosporales</taxon>
        <taxon>Micromonosporaceae</taxon>
        <taxon>Micromonospora</taxon>
    </lineage>
</organism>
<accession>A0A1A9A0T8</accession>
<feature type="compositionally biased region" description="Basic and acidic residues" evidence="1">
    <location>
        <begin position="72"/>
        <end position="91"/>
    </location>
</feature>
<protein>
    <submittedName>
        <fullName evidence="2">Uncharacterized protein</fullName>
    </submittedName>
</protein>
<sequence length="394" mass="41432">MEEREGRRIARGVGGPVRADQAWDPAQVAGCAERNLRHAASRPRFHVKLGTGPKCRAPLTPGGRGAPGSRPADGDDSHSRSLRQTHSEGEAPRAALDPAEHRGGSRPRSPAPRVGRGSWLPPSPRTDPSVVPEPEVRVQKSRTHQTRAPSAPVGRTACARLGCNRWPSLFHVKRAELHPTFQVPSPGGRSLPLSLRGCRQPQASGGTIRSLDARGCAPVRRRSARCPPKLGVRPNPARVVVGGGRDAAPPVRYAPPSVARYAASPQQRSRLTTPRVSAVPGPSTPPGHRDYSRSGSAPATGSRGIRPAALAHRQGGSPASSSATLPLQSRDRLCVTEQSPALGSSQPAAPRSGTRGHSSLDRAVVGPLVAAQAGLRGRQWVASPGSQGRRRPDG</sequence>
<reference evidence="3" key="1">
    <citation type="submission" date="2016-06" db="EMBL/GenBank/DDBJ databases">
        <authorList>
            <person name="Varghese N."/>
            <person name="Submissions Spin"/>
        </authorList>
    </citation>
    <scope>NUCLEOTIDE SEQUENCE [LARGE SCALE GENOMIC DNA]</scope>
    <source>
        <strain evidence="3">DSM 44815</strain>
    </source>
</reference>
<feature type="compositionally biased region" description="Low complexity" evidence="1">
    <location>
        <begin position="106"/>
        <end position="118"/>
    </location>
</feature>
<feature type="region of interest" description="Disordered" evidence="1">
    <location>
        <begin position="259"/>
        <end position="303"/>
    </location>
</feature>
<gene>
    <name evidence="2" type="ORF">GA0070611_4530</name>
</gene>
<keyword evidence="3" id="KW-1185">Reference proteome</keyword>
<dbReference type="AlphaFoldDB" id="A0A1A9A0T8"/>
<dbReference type="PATRIC" id="fig|261654.4.peg.4593"/>
<evidence type="ECO:0000313" key="2">
    <source>
        <dbReference type="EMBL" id="SBT49755.1"/>
    </source>
</evidence>
<evidence type="ECO:0000256" key="1">
    <source>
        <dbReference type="SAM" id="MobiDB-lite"/>
    </source>
</evidence>
<dbReference type="Proteomes" id="UP000199385">
    <property type="component" value="Chromosome I"/>
</dbReference>
<dbReference type="EMBL" id="LT594323">
    <property type="protein sequence ID" value="SBT49755.1"/>
    <property type="molecule type" value="Genomic_DNA"/>
</dbReference>
<feature type="compositionally biased region" description="Polar residues" evidence="1">
    <location>
        <begin position="336"/>
        <end position="347"/>
    </location>
</feature>
<feature type="region of interest" description="Disordered" evidence="1">
    <location>
        <begin position="334"/>
        <end position="394"/>
    </location>
</feature>
<feature type="region of interest" description="Disordered" evidence="1">
    <location>
        <begin position="1"/>
        <end position="24"/>
    </location>
</feature>